<dbReference type="InterPro" id="IPR003586">
    <property type="entry name" value="Hint_dom_C"/>
</dbReference>
<evidence type="ECO:0000313" key="7">
    <source>
        <dbReference type="EMBL" id="UGS36665.1"/>
    </source>
</evidence>
<dbReference type="SMART" id="SM00306">
    <property type="entry name" value="HintN"/>
    <property type="match status" value="1"/>
</dbReference>
<name>A0A9E6XY91_9ACTN</name>
<dbReference type="GO" id="GO:0051536">
    <property type="term" value="F:iron-sulfur cluster binding"/>
    <property type="evidence" value="ECO:0007669"/>
    <property type="project" value="UniProtKB-KW"/>
</dbReference>
<dbReference type="Gene3D" id="2.170.16.10">
    <property type="entry name" value="Hedgehog/Intein (Hint) domain"/>
    <property type="match status" value="1"/>
</dbReference>
<dbReference type="CDD" id="cd00081">
    <property type="entry name" value="Hint"/>
    <property type="match status" value="1"/>
</dbReference>
<sequence length="519" mass="57448">MFVRWSNLTVEADERTRLPGYRDGAVVRRFDAPEALDIRFHEVHAKSALNRVPEASEVPFRWTINPYRGCTHACVYCLAGDTLVLMADGRTRRIDSLRAGERVLGTEMRGGSRRLVPTEVRDRWATLKWAHRLLLDDGNELVASGDHRFLTAAGWRFVTGEDSDGEARQHLTVDDQLVSARSLERGEAHALRVVSVEDLEMEMPLFDITTGTGDFVANGVVSHNCFARPTHKYLDLDAGRDFEREIVVKVNVPEVLCAELRRPSWKFEHIAMGTNTDPYQWAEGRYRLMRGIWEVLRDARNPCSVLTKSPLVLRDLDLLCEVAAVTDVSANFSVPTLDEKAWRASEPHTPHPRARLEAIGELNRAGIPCGVLVAPLMPGINDSPEQVERILDLAAENGATGVSGIALHLRGDVRGVFMEWLRSYRPDLVGRYEELYARGAYAPRAERERLTRLVRRGPVSPLPSPTRDHRGVRRPGAGEAPDGARSGAAAARYGVRSGGAARGDPGGGGAPAPIQEALF</sequence>
<feature type="region of interest" description="Disordered" evidence="4">
    <location>
        <begin position="455"/>
        <end position="519"/>
    </location>
</feature>
<dbReference type="PANTHER" id="PTHR43432">
    <property type="entry name" value="SLR0285 PROTEIN"/>
    <property type="match status" value="1"/>
</dbReference>
<evidence type="ECO:0000256" key="2">
    <source>
        <dbReference type="ARBA" id="ARBA00023004"/>
    </source>
</evidence>
<dbReference type="InterPro" id="IPR030934">
    <property type="entry name" value="Intein_C"/>
</dbReference>
<feature type="compositionally biased region" description="Low complexity" evidence="4">
    <location>
        <begin position="483"/>
        <end position="495"/>
    </location>
</feature>
<dbReference type="PROSITE" id="PS50818">
    <property type="entry name" value="INTEIN_C_TER"/>
    <property type="match status" value="1"/>
</dbReference>
<dbReference type="Proteomes" id="UP001162834">
    <property type="component" value="Chromosome"/>
</dbReference>
<dbReference type="InterPro" id="IPR036844">
    <property type="entry name" value="Hint_dom_sf"/>
</dbReference>
<dbReference type="SUPFAM" id="SSF102114">
    <property type="entry name" value="Radical SAM enzymes"/>
    <property type="match status" value="1"/>
</dbReference>
<evidence type="ECO:0000259" key="5">
    <source>
        <dbReference type="SMART" id="SM00305"/>
    </source>
</evidence>
<keyword evidence="1" id="KW-0479">Metal-binding</keyword>
<protein>
    <recommendedName>
        <fullName evidence="9">Radical SAM protein</fullName>
    </recommendedName>
</protein>
<dbReference type="EMBL" id="CP087164">
    <property type="protein sequence ID" value="UGS36665.1"/>
    <property type="molecule type" value="Genomic_DNA"/>
</dbReference>
<keyword evidence="2" id="KW-0408">Iron</keyword>
<evidence type="ECO:0000256" key="4">
    <source>
        <dbReference type="SAM" id="MobiDB-lite"/>
    </source>
</evidence>
<accession>A0A9E6XY91</accession>
<reference evidence="7" key="1">
    <citation type="journal article" date="2022" name="Int. J. Syst. Evol. Microbiol.">
        <title>Pseudomonas aegrilactucae sp. nov. and Pseudomonas morbosilactucae sp. nov., pathogens causing bacterial rot of lettuce in Japan.</title>
        <authorList>
            <person name="Sawada H."/>
            <person name="Fujikawa T."/>
            <person name="Satou M."/>
        </authorList>
    </citation>
    <scope>NUCLEOTIDE SEQUENCE</scope>
    <source>
        <strain evidence="7">0166_1</strain>
    </source>
</reference>
<dbReference type="InterPro" id="IPR040086">
    <property type="entry name" value="MJ0683-like"/>
</dbReference>
<dbReference type="InterPro" id="IPR006141">
    <property type="entry name" value="Intein_N"/>
</dbReference>
<feature type="domain" description="Hint" evidence="5">
    <location>
        <begin position="185"/>
        <end position="230"/>
    </location>
</feature>
<dbReference type="AlphaFoldDB" id="A0A9E6XY91"/>
<dbReference type="SMART" id="SM00305">
    <property type="entry name" value="HintC"/>
    <property type="match status" value="1"/>
</dbReference>
<feature type="domain" description="Hint" evidence="6">
    <location>
        <begin position="75"/>
        <end position="181"/>
    </location>
</feature>
<keyword evidence="8" id="KW-1185">Reference proteome</keyword>
<dbReference type="InterPro" id="IPR058240">
    <property type="entry name" value="rSAM_sf"/>
</dbReference>
<gene>
    <name evidence="7" type="ORF">DSM104329_03073</name>
</gene>
<keyword evidence="3" id="KW-0411">Iron-sulfur</keyword>
<feature type="compositionally biased region" description="Gly residues" evidence="4">
    <location>
        <begin position="496"/>
        <end position="510"/>
    </location>
</feature>
<proteinExistence type="predicted"/>
<dbReference type="InterPro" id="IPR003587">
    <property type="entry name" value="Hint_dom_N"/>
</dbReference>
<dbReference type="NCBIfam" id="TIGR01443">
    <property type="entry name" value="intein_Cterm"/>
    <property type="match status" value="1"/>
</dbReference>
<dbReference type="Gene3D" id="3.80.30.30">
    <property type="match status" value="1"/>
</dbReference>
<dbReference type="SUPFAM" id="SSF51294">
    <property type="entry name" value="Hedgehog/intein (Hint) domain"/>
    <property type="match status" value="1"/>
</dbReference>
<evidence type="ECO:0000256" key="1">
    <source>
        <dbReference type="ARBA" id="ARBA00022723"/>
    </source>
</evidence>
<dbReference type="KEGG" id="sbae:DSM104329_03073"/>
<organism evidence="7 8">
    <name type="scientific">Capillimicrobium parvum</name>
    <dbReference type="NCBI Taxonomy" id="2884022"/>
    <lineage>
        <taxon>Bacteria</taxon>
        <taxon>Bacillati</taxon>
        <taxon>Actinomycetota</taxon>
        <taxon>Thermoleophilia</taxon>
        <taxon>Solirubrobacterales</taxon>
        <taxon>Capillimicrobiaceae</taxon>
        <taxon>Capillimicrobium</taxon>
    </lineage>
</organism>
<evidence type="ECO:0008006" key="9">
    <source>
        <dbReference type="Google" id="ProtNLM"/>
    </source>
</evidence>
<dbReference type="PROSITE" id="PS50817">
    <property type="entry name" value="INTEIN_N_TER"/>
    <property type="match status" value="1"/>
</dbReference>
<evidence type="ECO:0000259" key="6">
    <source>
        <dbReference type="SMART" id="SM00306"/>
    </source>
</evidence>
<dbReference type="GO" id="GO:0016539">
    <property type="term" value="P:intein-mediated protein splicing"/>
    <property type="evidence" value="ECO:0007669"/>
    <property type="project" value="InterPro"/>
</dbReference>
<evidence type="ECO:0000256" key="3">
    <source>
        <dbReference type="ARBA" id="ARBA00023014"/>
    </source>
</evidence>
<evidence type="ECO:0000313" key="8">
    <source>
        <dbReference type="Proteomes" id="UP001162834"/>
    </source>
</evidence>
<dbReference type="GO" id="GO:0046872">
    <property type="term" value="F:metal ion binding"/>
    <property type="evidence" value="ECO:0007669"/>
    <property type="project" value="UniProtKB-KW"/>
</dbReference>
<dbReference type="PANTHER" id="PTHR43432:SF3">
    <property type="entry name" value="SLR0285 PROTEIN"/>
    <property type="match status" value="1"/>
</dbReference>